<keyword evidence="7" id="KW-1185">Reference proteome</keyword>
<keyword evidence="4 5" id="KW-0472">Membrane</keyword>
<feature type="transmembrane region" description="Helical" evidence="5">
    <location>
        <begin position="261"/>
        <end position="283"/>
    </location>
</feature>
<dbReference type="OrthoDB" id="3181223at2"/>
<evidence type="ECO:0000256" key="5">
    <source>
        <dbReference type="SAM" id="Phobius"/>
    </source>
</evidence>
<gene>
    <name evidence="6" type="ordered locus">ACP_3401</name>
</gene>
<evidence type="ECO:0000256" key="4">
    <source>
        <dbReference type="ARBA" id="ARBA00023136"/>
    </source>
</evidence>
<evidence type="ECO:0000256" key="2">
    <source>
        <dbReference type="ARBA" id="ARBA00022692"/>
    </source>
</evidence>
<sequence>MNSDSNEALSGKPIPSPGLPDLLERRVGLPSAIAFNMMNMIGVGPFITLPLVVAAMGGSQAMLGWVLGAILALADGLVWAELGAAMPEAGGSYAFLREIYGRDGAGRLVSFLYIWQLGFSAPLSIASGCIGFAEYAVYLYPPLAHKVPHAFGLHYTSLLAAATCIGIVAMLFRNVDQVKRLGLILWAGVMLTIGAVILAGFTHFHPALLVPPAGAWRLTPAFWTGLGAATLISTYDYWGYYNVCFIGSEIRQPEKTIPRAVLLSVVVVAVLYLSMNISVLGVIPAHALKTTAAAEVIRIAFGPVAGGVMAVFIMWTALSSVFALLLGYSRAPYAAALDGNYFRAFAHVHPKHKFPDVSLLALGAVATLCCLLPLAVAIAALVVIRIVLQYVLQQVGVMILRVRRPEMPRPFRMWLYPLPPLVALAGFFFILISRQNAARDFLYAVAVGLTGAALYFLRARQRREWPFAR</sequence>
<dbReference type="EMBL" id="CP001472">
    <property type="protein sequence ID" value="ACO33142.1"/>
    <property type="molecule type" value="Genomic_DNA"/>
</dbReference>
<proteinExistence type="predicted"/>
<evidence type="ECO:0000256" key="1">
    <source>
        <dbReference type="ARBA" id="ARBA00004141"/>
    </source>
</evidence>
<dbReference type="HOGENOM" id="CLU_007946_3_4_0"/>
<dbReference type="InterPro" id="IPR002293">
    <property type="entry name" value="AA/rel_permease1"/>
</dbReference>
<dbReference type="Proteomes" id="UP000002207">
    <property type="component" value="Chromosome"/>
</dbReference>
<keyword evidence="2 5" id="KW-0812">Transmembrane</keyword>
<comment type="subcellular location">
    <subcellularLocation>
        <location evidence="1">Membrane</location>
        <topology evidence="1">Multi-pass membrane protein</topology>
    </subcellularLocation>
</comment>
<keyword evidence="3 5" id="KW-1133">Transmembrane helix</keyword>
<dbReference type="PANTHER" id="PTHR11785">
    <property type="entry name" value="AMINO ACID TRANSPORTER"/>
    <property type="match status" value="1"/>
</dbReference>
<evidence type="ECO:0000313" key="6">
    <source>
        <dbReference type="EMBL" id="ACO33142.1"/>
    </source>
</evidence>
<feature type="transmembrane region" description="Helical" evidence="5">
    <location>
        <begin position="62"/>
        <end position="87"/>
    </location>
</feature>
<dbReference type="STRING" id="240015.ACP_3401"/>
<feature type="transmembrane region" description="Helical" evidence="5">
    <location>
        <begin position="184"/>
        <end position="204"/>
    </location>
</feature>
<accession>C1F6G7</accession>
<dbReference type="KEGG" id="aca:ACP_3401"/>
<dbReference type="AlphaFoldDB" id="C1F6G7"/>
<feature type="transmembrane region" description="Helical" evidence="5">
    <location>
        <begin position="441"/>
        <end position="457"/>
    </location>
</feature>
<dbReference type="eggNOG" id="COG0531">
    <property type="taxonomic scope" value="Bacteria"/>
</dbReference>
<dbReference type="InParanoid" id="C1F6G7"/>
<feature type="transmembrane region" description="Helical" evidence="5">
    <location>
        <begin position="153"/>
        <end position="172"/>
    </location>
</feature>
<dbReference type="InterPro" id="IPR050598">
    <property type="entry name" value="AminoAcid_Transporter"/>
</dbReference>
<feature type="transmembrane region" description="Helical" evidence="5">
    <location>
        <begin position="33"/>
        <end position="56"/>
    </location>
</feature>
<feature type="transmembrane region" description="Helical" evidence="5">
    <location>
        <begin position="359"/>
        <end position="392"/>
    </location>
</feature>
<reference evidence="6 7" key="1">
    <citation type="journal article" date="2009" name="Appl. Environ. Microbiol.">
        <title>Three genomes from the phylum Acidobacteria provide insight into the lifestyles of these microorganisms in soils.</title>
        <authorList>
            <person name="Ward N.L."/>
            <person name="Challacombe J.F."/>
            <person name="Janssen P.H."/>
            <person name="Henrissat B."/>
            <person name="Coutinho P.M."/>
            <person name="Wu M."/>
            <person name="Xie G."/>
            <person name="Haft D.H."/>
            <person name="Sait M."/>
            <person name="Badger J."/>
            <person name="Barabote R.D."/>
            <person name="Bradley B."/>
            <person name="Brettin T.S."/>
            <person name="Brinkac L.M."/>
            <person name="Bruce D."/>
            <person name="Creasy T."/>
            <person name="Daugherty S.C."/>
            <person name="Davidsen T.M."/>
            <person name="DeBoy R.T."/>
            <person name="Detter J.C."/>
            <person name="Dodson R.J."/>
            <person name="Durkin A.S."/>
            <person name="Ganapathy A."/>
            <person name="Gwinn-Giglio M."/>
            <person name="Han C.S."/>
            <person name="Khouri H."/>
            <person name="Kiss H."/>
            <person name="Kothari S.P."/>
            <person name="Madupu R."/>
            <person name="Nelson K.E."/>
            <person name="Nelson W.C."/>
            <person name="Paulsen I."/>
            <person name="Penn K."/>
            <person name="Ren Q."/>
            <person name="Rosovitz M.J."/>
            <person name="Selengut J.D."/>
            <person name="Shrivastava S."/>
            <person name="Sullivan S.A."/>
            <person name="Tapia R."/>
            <person name="Thompson L.S."/>
            <person name="Watkins K.L."/>
            <person name="Yang Q."/>
            <person name="Yu C."/>
            <person name="Zafar N."/>
            <person name="Zhou L."/>
            <person name="Kuske C.R."/>
        </authorList>
    </citation>
    <scope>NUCLEOTIDE SEQUENCE [LARGE SCALE GENOMIC DNA]</scope>
    <source>
        <strain evidence="7">ATCC 51196 / DSM 11244 / BCRC 80197 / JCM 7670 / NBRC 15755 / NCIMB 13165 / 161</strain>
    </source>
</reference>
<protein>
    <submittedName>
        <fullName evidence="6">Amino acid transporter, amino acid-polyamine-organocation (APC) family</fullName>
    </submittedName>
</protein>
<dbReference type="Pfam" id="PF13520">
    <property type="entry name" value="AA_permease_2"/>
    <property type="match status" value="1"/>
</dbReference>
<evidence type="ECO:0000256" key="3">
    <source>
        <dbReference type="ARBA" id="ARBA00022989"/>
    </source>
</evidence>
<dbReference type="Gene3D" id="1.20.1740.10">
    <property type="entry name" value="Amino acid/polyamine transporter I"/>
    <property type="match status" value="1"/>
</dbReference>
<dbReference type="PANTHER" id="PTHR11785:SF512">
    <property type="entry name" value="SOBREMESA, ISOFORM B"/>
    <property type="match status" value="1"/>
</dbReference>
<feature type="transmembrane region" description="Helical" evidence="5">
    <location>
        <begin position="304"/>
        <end position="328"/>
    </location>
</feature>
<name>C1F6G7_ACIC5</name>
<feature type="transmembrane region" description="Helical" evidence="5">
    <location>
        <begin position="413"/>
        <end position="435"/>
    </location>
</feature>
<organism evidence="6 7">
    <name type="scientific">Acidobacterium capsulatum (strain ATCC 51196 / DSM 11244 / BCRC 80197 / JCM 7670 / NBRC 15755 / NCIMB 13165 / 161)</name>
    <dbReference type="NCBI Taxonomy" id="240015"/>
    <lineage>
        <taxon>Bacteria</taxon>
        <taxon>Pseudomonadati</taxon>
        <taxon>Acidobacteriota</taxon>
        <taxon>Terriglobia</taxon>
        <taxon>Terriglobales</taxon>
        <taxon>Acidobacteriaceae</taxon>
        <taxon>Acidobacterium</taxon>
    </lineage>
</organism>
<feature type="transmembrane region" description="Helical" evidence="5">
    <location>
        <begin position="108"/>
        <end position="133"/>
    </location>
</feature>
<evidence type="ECO:0000313" key="7">
    <source>
        <dbReference type="Proteomes" id="UP000002207"/>
    </source>
</evidence>
<dbReference type="PIRSF" id="PIRSF006060">
    <property type="entry name" value="AA_transporter"/>
    <property type="match status" value="1"/>
</dbReference>
<dbReference type="GO" id="GO:0015179">
    <property type="term" value="F:L-amino acid transmembrane transporter activity"/>
    <property type="evidence" value="ECO:0007669"/>
    <property type="project" value="TreeGrafter"/>
</dbReference>
<dbReference type="GO" id="GO:0016020">
    <property type="term" value="C:membrane"/>
    <property type="evidence" value="ECO:0007669"/>
    <property type="project" value="UniProtKB-SubCell"/>
</dbReference>
<dbReference type="RefSeq" id="WP_015898430.1">
    <property type="nucleotide sequence ID" value="NC_012483.1"/>
</dbReference>